<protein>
    <submittedName>
        <fullName evidence="2">Uncharacterized protein</fullName>
    </submittedName>
</protein>
<reference evidence="2 3" key="1">
    <citation type="journal article" date="2024" name="J Genomics">
        <title>Draft genome sequencing and assembly of Favolaschia claudopus CIRM-BRFM 2984 isolated from oak limbs.</title>
        <authorList>
            <person name="Navarro D."/>
            <person name="Drula E."/>
            <person name="Chaduli D."/>
            <person name="Cazenave R."/>
            <person name="Ahrendt S."/>
            <person name="Wang J."/>
            <person name="Lipzen A."/>
            <person name="Daum C."/>
            <person name="Barry K."/>
            <person name="Grigoriev I.V."/>
            <person name="Favel A."/>
            <person name="Rosso M.N."/>
            <person name="Martin F."/>
        </authorList>
    </citation>
    <scope>NUCLEOTIDE SEQUENCE [LARGE SCALE GENOMIC DNA]</scope>
    <source>
        <strain evidence="2 3">CIRM-BRFM 2984</strain>
    </source>
</reference>
<gene>
    <name evidence="2" type="ORF">R3P38DRAFT_3176370</name>
</gene>
<name>A0AAW0D7P4_9AGAR</name>
<proteinExistence type="predicted"/>
<organism evidence="2 3">
    <name type="scientific">Favolaschia claudopus</name>
    <dbReference type="NCBI Taxonomy" id="2862362"/>
    <lineage>
        <taxon>Eukaryota</taxon>
        <taxon>Fungi</taxon>
        <taxon>Dikarya</taxon>
        <taxon>Basidiomycota</taxon>
        <taxon>Agaricomycotina</taxon>
        <taxon>Agaricomycetes</taxon>
        <taxon>Agaricomycetidae</taxon>
        <taxon>Agaricales</taxon>
        <taxon>Marasmiineae</taxon>
        <taxon>Mycenaceae</taxon>
        <taxon>Favolaschia</taxon>
    </lineage>
</organism>
<dbReference type="Proteomes" id="UP001362999">
    <property type="component" value="Unassembled WGS sequence"/>
</dbReference>
<dbReference type="AlphaFoldDB" id="A0AAW0D7P4"/>
<sequence>MGRRQKYRSLDEKASAQRKSNLKYSRSPHGKIVLSAYRASTHLRKHRTTPIKPLPDSLPLVPLPTPRQLELYHSPLPTHSHLFSEALRFPDALDESDLARWKTEPPFEGDSDDTDPHSESYIRFTRSLTEVMHGIRLREQNQRDAKLREELLSQGQEGMLQSLRHEVLKMSQVWRRVERLENEGFYDPYHQPREYAMLRLYLHWLARTICHLYYLKFIVE</sequence>
<comment type="caution">
    <text evidence="2">The sequence shown here is derived from an EMBL/GenBank/DDBJ whole genome shotgun (WGS) entry which is preliminary data.</text>
</comment>
<dbReference type="EMBL" id="JAWWNJ010000010">
    <property type="protein sequence ID" value="KAK7046977.1"/>
    <property type="molecule type" value="Genomic_DNA"/>
</dbReference>
<keyword evidence="3" id="KW-1185">Reference proteome</keyword>
<evidence type="ECO:0000313" key="3">
    <source>
        <dbReference type="Proteomes" id="UP001362999"/>
    </source>
</evidence>
<evidence type="ECO:0000256" key="1">
    <source>
        <dbReference type="SAM" id="MobiDB-lite"/>
    </source>
</evidence>
<feature type="region of interest" description="Disordered" evidence="1">
    <location>
        <begin position="1"/>
        <end position="28"/>
    </location>
</feature>
<evidence type="ECO:0000313" key="2">
    <source>
        <dbReference type="EMBL" id="KAK7046977.1"/>
    </source>
</evidence>
<accession>A0AAW0D7P4</accession>